<feature type="transmembrane region" description="Helical" evidence="5">
    <location>
        <begin position="589"/>
        <end position="610"/>
    </location>
</feature>
<evidence type="ECO:0000256" key="1">
    <source>
        <dbReference type="ARBA" id="ARBA00009183"/>
    </source>
</evidence>
<dbReference type="InterPro" id="IPR050346">
    <property type="entry name" value="FMO-like"/>
</dbReference>
<evidence type="ECO:0000256" key="2">
    <source>
        <dbReference type="ARBA" id="ARBA00022630"/>
    </source>
</evidence>
<evidence type="ECO:0008006" key="8">
    <source>
        <dbReference type="Google" id="ProtNLM"/>
    </source>
</evidence>
<name>A0AAJ0FTK4_9PEZI</name>
<dbReference type="Proteomes" id="UP001244011">
    <property type="component" value="Unassembled WGS sequence"/>
</dbReference>
<accession>A0AAJ0FTK4</accession>
<dbReference type="RefSeq" id="XP_060288458.1">
    <property type="nucleotide sequence ID" value="XM_060431355.1"/>
</dbReference>
<evidence type="ECO:0000313" key="6">
    <source>
        <dbReference type="EMBL" id="KAK1772245.1"/>
    </source>
</evidence>
<dbReference type="AlphaFoldDB" id="A0AAJ0FTK4"/>
<comment type="caution">
    <text evidence="6">The sequence shown here is derived from an EMBL/GenBank/DDBJ whole genome shotgun (WGS) entry which is preliminary data.</text>
</comment>
<evidence type="ECO:0000256" key="5">
    <source>
        <dbReference type="SAM" id="Phobius"/>
    </source>
</evidence>
<gene>
    <name evidence="6" type="ORF">QBC33DRAFT_582721</name>
</gene>
<keyword evidence="2" id="KW-0285">Flavoprotein</keyword>
<dbReference type="GO" id="GO:0050661">
    <property type="term" value="F:NADP binding"/>
    <property type="evidence" value="ECO:0007669"/>
    <property type="project" value="InterPro"/>
</dbReference>
<evidence type="ECO:0000256" key="4">
    <source>
        <dbReference type="ARBA" id="ARBA00023002"/>
    </source>
</evidence>
<dbReference type="PANTHER" id="PTHR23023">
    <property type="entry name" value="DIMETHYLANILINE MONOOXYGENASE"/>
    <property type="match status" value="1"/>
</dbReference>
<dbReference type="InterPro" id="IPR020946">
    <property type="entry name" value="Flavin_mOase-like"/>
</dbReference>
<keyword evidence="4" id="KW-0560">Oxidoreductase</keyword>
<sequence length="617" mass="70259">MPPTLKVAVIGGGPAGLVTLKYLATAHQYFHIPPIEVLLFDENPVLGGTLLRRSTEATRLVSSRYLMCFSDFRFIVDNDDDGYHLENEFLTVPLYAQYLRRYCNRFNLGRHLRSGTRVYNIERLPNGDHVVRYEWHTQGSRETGEWACDAVAVCTGLNHTPHNAQVLGLERFGRTGVNRVIHSSEFTHTRLLNRARTVVILGAGDSAMDIAYLAVNYPTVKKVIVCHRNGFSVAPKVVPEPIFLKRFGKPSAGKPPNKPLDTATASLFDTMYVPARLQRGRLLWSYYDKFMKFMFFLVSGTSAGIDQWAGGLHKVEYFADSVFYVMSGMAIPYISARHRGKPWRVFNKIRSFFINIPIPETGDRAIHLAPWPWGINIDGRLLFRGDNQPGYGHWQNEQVMADVYPTLDQAVNRGIYRHIAEQFAYIGFVRPSIGAIPALAELQAQLWIYRLLRYRYVDKLSTRLTPSGVLWDPIVDGYVIGLPHGPNDVAIQGYDLDYALHPRTHYRANKLRRGVDHESYAFQLALDMGAAPTATYMLRVHGLKAFYTWAMGPNFNTKLRLIGPWARPDLAMPILTGELYRVVRRTGGWYFFFTHTVIPFVLFGFLSLLLRISDMFR</sequence>
<keyword evidence="5" id="KW-0812">Transmembrane</keyword>
<reference evidence="6" key="1">
    <citation type="submission" date="2023-06" db="EMBL/GenBank/DDBJ databases">
        <title>Genome-scale phylogeny and comparative genomics of the fungal order Sordariales.</title>
        <authorList>
            <consortium name="Lawrence Berkeley National Laboratory"/>
            <person name="Hensen N."/>
            <person name="Bonometti L."/>
            <person name="Westerberg I."/>
            <person name="Brannstrom I.O."/>
            <person name="Guillou S."/>
            <person name="Cros-Aarteil S."/>
            <person name="Calhoun S."/>
            <person name="Haridas S."/>
            <person name="Kuo A."/>
            <person name="Mondo S."/>
            <person name="Pangilinan J."/>
            <person name="Riley R."/>
            <person name="Labutti K."/>
            <person name="Andreopoulos B."/>
            <person name="Lipzen A."/>
            <person name="Chen C."/>
            <person name="Yanf M."/>
            <person name="Daum C."/>
            <person name="Ng V."/>
            <person name="Clum A."/>
            <person name="Steindorff A."/>
            <person name="Ohm R."/>
            <person name="Martin F."/>
            <person name="Silar P."/>
            <person name="Natvig D."/>
            <person name="Lalanne C."/>
            <person name="Gautier V."/>
            <person name="Ament-Velasquez S.L."/>
            <person name="Kruys A."/>
            <person name="Hutchinson M.I."/>
            <person name="Powell A.J."/>
            <person name="Barry K."/>
            <person name="Miller A.N."/>
            <person name="Grigoriev I.V."/>
            <person name="Debuchy R."/>
            <person name="Gladieux P."/>
            <person name="Thoren M.H."/>
            <person name="Johannesson H."/>
        </authorList>
    </citation>
    <scope>NUCLEOTIDE SEQUENCE</scope>
    <source>
        <strain evidence="6">8032-3</strain>
    </source>
</reference>
<dbReference type="InterPro" id="IPR036188">
    <property type="entry name" value="FAD/NAD-bd_sf"/>
</dbReference>
<evidence type="ECO:0000256" key="3">
    <source>
        <dbReference type="ARBA" id="ARBA00022827"/>
    </source>
</evidence>
<keyword evidence="5" id="KW-0472">Membrane</keyword>
<keyword evidence="7" id="KW-1185">Reference proteome</keyword>
<dbReference type="GO" id="GO:0004499">
    <property type="term" value="F:N,N-dimethylaniline monooxygenase activity"/>
    <property type="evidence" value="ECO:0007669"/>
    <property type="project" value="InterPro"/>
</dbReference>
<dbReference type="SUPFAM" id="SSF51905">
    <property type="entry name" value="FAD/NAD(P)-binding domain"/>
    <property type="match status" value="1"/>
</dbReference>
<dbReference type="Pfam" id="PF00743">
    <property type="entry name" value="FMO-like"/>
    <property type="match status" value="1"/>
</dbReference>
<organism evidence="6 7">
    <name type="scientific">Phialemonium atrogriseum</name>
    <dbReference type="NCBI Taxonomy" id="1093897"/>
    <lineage>
        <taxon>Eukaryota</taxon>
        <taxon>Fungi</taxon>
        <taxon>Dikarya</taxon>
        <taxon>Ascomycota</taxon>
        <taxon>Pezizomycotina</taxon>
        <taxon>Sordariomycetes</taxon>
        <taxon>Sordariomycetidae</taxon>
        <taxon>Cephalothecales</taxon>
        <taxon>Cephalothecaceae</taxon>
        <taxon>Phialemonium</taxon>
    </lineage>
</organism>
<keyword evidence="3" id="KW-0274">FAD</keyword>
<proteinExistence type="inferred from homology"/>
<dbReference type="Gene3D" id="3.50.50.60">
    <property type="entry name" value="FAD/NAD(P)-binding domain"/>
    <property type="match status" value="1"/>
</dbReference>
<protein>
    <recommendedName>
        <fullName evidence="8">FAD/NAD(P)-binding domain-containing protein</fullName>
    </recommendedName>
</protein>
<evidence type="ECO:0000313" key="7">
    <source>
        <dbReference type="Proteomes" id="UP001244011"/>
    </source>
</evidence>
<comment type="similarity">
    <text evidence="1">Belongs to the FMO family.</text>
</comment>
<dbReference type="GO" id="GO:0050660">
    <property type="term" value="F:flavin adenine dinucleotide binding"/>
    <property type="evidence" value="ECO:0007669"/>
    <property type="project" value="InterPro"/>
</dbReference>
<dbReference type="PRINTS" id="PR00368">
    <property type="entry name" value="FADPNR"/>
</dbReference>
<keyword evidence="5" id="KW-1133">Transmembrane helix</keyword>
<dbReference type="EMBL" id="MU838997">
    <property type="protein sequence ID" value="KAK1772245.1"/>
    <property type="molecule type" value="Genomic_DNA"/>
</dbReference>
<dbReference type="GeneID" id="85314542"/>